<keyword evidence="5 12" id="KW-1133">Transmembrane helix</keyword>
<evidence type="ECO:0000313" key="13">
    <source>
        <dbReference type="EMBL" id="GLS28101.1"/>
    </source>
</evidence>
<keyword evidence="6 12" id="KW-0915">Sodium</keyword>
<evidence type="ECO:0000256" key="9">
    <source>
        <dbReference type="ARBA" id="ARBA00023303"/>
    </source>
</evidence>
<dbReference type="PANTHER" id="PTHR28259:SF1">
    <property type="entry name" value="FLUORIDE EXPORT PROTEIN 1-RELATED"/>
    <property type="match status" value="1"/>
</dbReference>
<comment type="similarity">
    <text evidence="10 12">Belongs to the fluoride channel Fluc/FEX (TC 1.A.43) family.</text>
</comment>
<dbReference type="EMBL" id="BSPD01000101">
    <property type="protein sequence ID" value="GLS28101.1"/>
    <property type="molecule type" value="Genomic_DNA"/>
</dbReference>
<dbReference type="Pfam" id="PF02537">
    <property type="entry name" value="CRCB"/>
    <property type="match status" value="1"/>
</dbReference>
<comment type="function">
    <text evidence="12">Fluoride-specific ion channel. Important for reducing fluoride concentration in the cell, thus reducing its toxicity.</text>
</comment>
<evidence type="ECO:0000256" key="7">
    <source>
        <dbReference type="ARBA" id="ARBA00023065"/>
    </source>
</evidence>
<accession>A0AA37WQI6</accession>
<comment type="catalytic activity">
    <reaction evidence="11">
        <text>fluoride(in) = fluoride(out)</text>
        <dbReference type="Rhea" id="RHEA:76159"/>
        <dbReference type="ChEBI" id="CHEBI:17051"/>
    </reaction>
    <physiologicalReaction direction="left-to-right" evidence="11">
        <dbReference type="Rhea" id="RHEA:76160"/>
    </physiologicalReaction>
</comment>
<proteinExistence type="inferred from homology"/>
<evidence type="ECO:0000256" key="8">
    <source>
        <dbReference type="ARBA" id="ARBA00023136"/>
    </source>
</evidence>
<comment type="subcellular location">
    <subcellularLocation>
        <location evidence="1 12">Cell membrane</location>
        <topology evidence="1 12">Multi-pass membrane protein</topology>
    </subcellularLocation>
</comment>
<dbReference type="GO" id="GO:0062054">
    <property type="term" value="F:fluoride channel activity"/>
    <property type="evidence" value="ECO:0007669"/>
    <property type="project" value="UniProtKB-UniRule"/>
</dbReference>
<evidence type="ECO:0000313" key="14">
    <source>
        <dbReference type="Proteomes" id="UP001156870"/>
    </source>
</evidence>
<reference evidence="13 14" key="1">
    <citation type="journal article" date="2014" name="Int. J. Syst. Evol. Microbiol.">
        <title>Complete genome sequence of Corynebacterium casei LMG S-19264T (=DSM 44701T), isolated from a smear-ripened cheese.</title>
        <authorList>
            <consortium name="US DOE Joint Genome Institute (JGI-PGF)"/>
            <person name="Walter F."/>
            <person name="Albersmeier A."/>
            <person name="Kalinowski J."/>
            <person name="Ruckert C."/>
        </authorList>
    </citation>
    <scope>NUCLEOTIDE SEQUENCE [LARGE SCALE GENOMIC DNA]</scope>
    <source>
        <strain evidence="13 14">NBRC 110095</strain>
    </source>
</reference>
<keyword evidence="8 12" id="KW-0472">Membrane</keyword>
<dbReference type="AlphaFoldDB" id="A0AA37WQI6"/>
<evidence type="ECO:0000256" key="5">
    <source>
        <dbReference type="ARBA" id="ARBA00022989"/>
    </source>
</evidence>
<dbReference type="InterPro" id="IPR003691">
    <property type="entry name" value="FluC"/>
</dbReference>
<dbReference type="HAMAP" id="MF_00454">
    <property type="entry name" value="FluC"/>
    <property type="match status" value="1"/>
</dbReference>
<keyword evidence="12" id="KW-0813">Transport</keyword>
<feature type="binding site" evidence="12">
    <location>
        <position position="74"/>
    </location>
    <ligand>
        <name>Na(+)</name>
        <dbReference type="ChEBI" id="CHEBI:29101"/>
        <note>structural</note>
    </ligand>
</feature>
<keyword evidence="12" id="KW-0479">Metal-binding</keyword>
<gene>
    <name evidence="12 13" type="primary">crcB</name>
    <name evidence="12" type="synonym">fluC</name>
    <name evidence="13" type="ORF">GCM10007877_38200</name>
</gene>
<evidence type="ECO:0000256" key="2">
    <source>
        <dbReference type="ARBA" id="ARBA00022475"/>
    </source>
</evidence>
<feature type="transmembrane region" description="Helical" evidence="12">
    <location>
        <begin position="98"/>
        <end position="120"/>
    </location>
</feature>
<keyword evidence="14" id="KW-1185">Reference proteome</keyword>
<dbReference type="GO" id="GO:0005886">
    <property type="term" value="C:plasma membrane"/>
    <property type="evidence" value="ECO:0007669"/>
    <property type="project" value="UniProtKB-SubCell"/>
</dbReference>
<feature type="transmembrane region" description="Helical" evidence="12">
    <location>
        <begin position="66"/>
        <end position="92"/>
    </location>
</feature>
<feature type="transmembrane region" description="Helical" evidence="12">
    <location>
        <begin position="31"/>
        <end position="54"/>
    </location>
</feature>
<dbReference type="GO" id="GO:0140114">
    <property type="term" value="P:cellular detoxification of fluoride"/>
    <property type="evidence" value="ECO:0007669"/>
    <property type="project" value="UniProtKB-UniRule"/>
</dbReference>
<dbReference type="RefSeq" id="WP_232595541.1">
    <property type="nucleotide sequence ID" value="NZ_BSPD01000101.1"/>
</dbReference>
<evidence type="ECO:0000256" key="12">
    <source>
        <dbReference type="HAMAP-Rule" id="MF_00454"/>
    </source>
</evidence>
<comment type="activity regulation">
    <text evidence="12">Na(+) is not transported, but it plays an essential structural role and its presence is essential for fluoride channel function.</text>
</comment>
<comment type="caution">
    <text evidence="13">The sequence shown here is derived from an EMBL/GenBank/DDBJ whole genome shotgun (WGS) entry which is preliminary data.</text>
</comment>
<name>A0AA37WQI6_9GAMM</name>
<evidence type="ECO:0000256" key="4">
    <source>
        <dbReference type="ARBA" id="ARBA00022692"/>
    </source>
</evidence>
<organism evidence="13 14">
    <name type="scientific">Marinibactrum halimedae</name>
    <dbReference type="NCBI Taxonomy" id="1444977"/>
    <lineage>
        <taxon>Bacteria</taxon>
        <taxon>Pseudomonadati</taxon>
        <taxon>Pseudomonadota</taxon>
        <taxon>Gammaproteobacteria</taxon>
        <taxon>Cellvibrionales</taxon>
        <taxon>Cellvibrionaceae</taxon>
        <taxon>Marinibactrum</taxon>
    </lineage>
</organism>
<dbReference type="Proteomes" id="UP001156870">
    <property type="component" value="Unassembled WGS sequence"/>
</dbReference>
<dbReference type="PANTHER" id="PTHR28259">
    <property type="entry name" value="FLUORIDE EXPORT PROTEIN 1-RELATED"/>
    <property type="match status" value="1"/>
</dbReference>
<dbReference type="NCBIfam" id="TIGR00494">
    <property type="entry name" value="crcB"/>
    <property type="match status" value="1"/>
</dbReference>
<evidence type="ECO:0000256" key="10">
    <source>
        <dbReference type="ARBA" id="ARBA00035120"/>
    </source>
</evidence>
<keyword evidence="2 12" id="KW-1003">Cell membrane</keyword>
<evidence type="ECO:0000256" key="3">
    <source>
        <dbReference type="ARBA" id="ARBA00022519"/>
    </source>
</evidence>
<protein>
    <recommendedName>
        <fullName evidence="12">Fluoride-specific ion channel FluC</fullName>
    </recommendedName>
</protein>
<evidence type="ECO:0000256" key="1">
    <source>
        <dbReference type="ARBA" id="ARBA00004651"/>
    </source>
</evidence>
<dbReference type="GO" id="GO:0046872">
    <property type="term" value="F:metal ion binding"/>
    <property type="evidence" value="ECO:0007669"/>
    <property type="project" value="UniProtKB-KW"/>
</dbReference>
<keyword evidence="3" id="KW-0997">Cell inner membrane</keyword>
<keyword evidence="7 12" id="KW-0406">Ion transport</keyword>
<keyword evidence="4 12" id="KW-0812">Transmembrane</keyword>
<evidence type="ECO:0000256" key="6">
    <source>
        <dbReference type="ARBA" id="ARBA00023053"/>
    </source>
</evidence>
<sequence>MQWLAVAAGGALGALLRFTISTYWLPVQGGQFPWATFLINIFGSFLIGVSYIVIVEKGVWPIEWKWILIAGFLGAFTTFSTFSLEAITLWLQHQPGTAIMYVLSSVFGGLLAAALGLHLAPKWF</sequence>
<keyword evidence="9 12" id="KW-0407">Ion channel</keyword>
<feature type="binding site" evidence="12">
    <location>
        <position position="77"/>
    </location>
    <ligand>
        <name>Na(+)</name>
        <dbReference type="ChEBI" id="CHEBI:29101"/>
        <note>structural</note>
    </ligand>
</feature>
<evidence type="ECO:0000256" key="11">
    <source>
        <dbReference type="ARBA" id="ARBA00035585"/>
    </source>
</evidence>